<proteinExistence type="predicted"/>
<name>A0A8S9JSG1_BRACR</name>
<gene>
    <name evidence="1" type="ORF">F2Q70_00034560</name>
</gene>
<comment type="caution">
    <text evidence="1">The sequence shown here is derived from an EMBL/GenBank/DDBJ whole genome shotgun (WGS) entry which is preliminary data.</text>
</comment>
<evidence type="ECO:0000313" key="1">
    <source>
        <dbReference type="EMBL" id="KAF2584273.1"/>
    </source>
</evidence>
<dbReference type="EMBL" id="QGKY02000246">
    <property type="protein sequence ID" value="KAF2584273.1"/>
    <property type="molecule type" value="Genomic_DNA"/>
</dbReference>
<accession>A0A8S9JSG1</accession>
<protein>
    <submittedName>
        <fullName evidence="1">Uncharacterized protein</fullName>
    </submittedName>
</protein>
<reference evidence="1" key="1">
    <citation type="submission" date="2019-12" db="EMBL/GenBank/DDBJ databases">
        <title>Genome sequencing and annotation of Brassica cretica.</title>
        <authorList>
            <person name="Studholme D.J."/>
            <person name="Sarris P.F."/>
        </authorList>
    </citation>
    <scope>NUCLEOTIDE SEQUENCE</scope>
    <source>
        <strain evidence="1">PFS-102/07</strain>
        <tissue evidence="1">Leaf</tissue>
    </source>
</reference>
<dbReference type="AlphaFoldDB" id="A0A8S9JSG1"/>
<sequence length="212" mass="24692">MVHRVIEANDSGSVRPDDLPGSRLAVEDLPGSRLVNAEMMRQLHAVYGEWLLKDGCWNKQVNGNSLCGNMSYTNDDYCYELEKGLKCFLKCYINMRLPTFLFIKMRRRPLEFIIEYGRSKDKKKAIEIIPLQRQAWTPLDMEEDFLEVVWKSSWKSSSALYFRRLTGRDMGEDSVRRLPGSPDDLLEVVWKTSWKSSGRLPRSRLADYILDD</sequence>
<organism evidence="1">
    <name type="scientific">Brassica cretica</name>
    <name type="common">Mustard</name>
    <dbReference type="NCBI Taxonomy" id="69181"/>
    <lineage>
        <taxon>Eukaryota</taxon>
        <taxon>Viridiplantae</taxon>
        <taxon>Streptophyta</taxon>
        <taxon>Embryophyta</taxon>
        <taxon>Tracheophyta</taxon>
        <taxon>Spermatophyta</taxon>
        <taxon>Magnoliopsida</taxon>
        <taxon>eudicotyledons</taxon>
        <taxon>Gunneridae</taxon>
        <taxon>Pentapetalae</taxon>
        <taxon>rosids</taxon>
        <taxon>malvids</taxon>
        <taxon>Brassicales</taxon>
        <taxon>Brassicaceae</taxon>
        <taxon>Brassiceae</taxon>
        <taxon>Brassica</taxon>
    </lineage>
</organism>